<evidence type="ECO:0000256" key="7">
    <source>
        <dbReference type="ARBA" id="ARBA00023136"/>
    </source>
</evidence>
<dbReference type="GO" id="GO:0000149">
    <property type="term" value="F:SNARE binding"/>
    <property type="evidence" value="ECO:0007669"/>
    <property type="project" value="TreeGrafter"/>
</dbReference>
<dbReference type="GO" id="GO:0005774">
    <property type="term" value="C:vacuolar membrane"/>
    <property type="evidence" value="ECO:0007669"/>
    <property type="project" value="EnsemblFungi"/>
</dbReference>
<dbReference type="AlphaFoldDB" id="A0A0C9M5S4"/>
<dbReference type="InterPro" id="IPR000727">
    <property type="entry name" value="T_SNARE_dom"/>
</dbReference>
<organism evidence="12">
    <name type="scientific">Mucor ambiguus</name>
    <dbReference type="NCBI Taxonomy" id="91626"/>
    <lineage>
        <taxon>Eukaryota</taxon>
        <taxon>Fungi</taxon>
        <taxon>Fungi incertae sedis</taxon>
        <taxon>Mucoromycota</taxon>
        <taxon>Mucoromycotina</taxon>
        <taxon>Mucoromycetes</taxon>
        <taxon>Mucorales</taxon>
        <taxon>Mucorineae</taxon>
        <taxon>Mucoraceae</taxon>
        <taxon>Mucor</taxon>
    </lineage>
</organism>
<dbReference type="EMBL" id="DF836368">
    <property type="protein sequence ID" value="GAN04986.1"/>
    <property type="molecule type" value="Genomic_DNA"/>
</dbReference>
<dbReference type="CDD" id="cd15862">
    <property type="entry name" value="SNARE_Vti1"/>
    <property type="match status" value="1"/>
</dbReference>
<proteinExistence type="inferred from homology"/>
<comment type="subcellular location">
    <subcellularLocation>
        <location evidence="8">Prevacuolar compartment membrane</location>
        <topology evidence="8">Single-pass type IV membrane protein</topology>
    </subcellularLocation>
</comment>
<keyword evidence="2" id="KW-0813">Transport</keyword>
<protein>
    <submittedName>
        <fullName evidence="12">Vesicle transport V-SNARE protein vti1</fullName>
    </submittedName>
</protein>
<evidence type="ECO:0000259" key="11">
    <source>
        <dbReference type="SMART" id="SM00397"/>
    </source>
</evidence>
<evidence type="ECO:0000256" key="2">
    <source>
        <dbReference type="ARBA" id="ARBA00022448"/>
    </source>
</evidence>
<evidence type="ECO:0000256" key="8">
    <source>
        <dbReference type="ARBA" id="ARBA00060376"/>
    </source>
</evidence>
<dbReference type="InterPro" id="IPR010989">
    <property type="entry name" value="SNARE"/>
</dbReference>
<dbReference type="OrthoDB" id="430637at2759"/>
<evidence type="ECO:0000256" key="5">
    <source>
        <dbReference type="ARBA" id="ARBA00022989"/>
    </source>
</evidence>
<dbReference type="FunFam" id="1.20.58.400:FF:000001">
    <property type="entry name" value="Vesicle transport through interaction with t-SNAREs homolog 1A"/>
    <property type="match status" value="1"/>
</dbReference>
<comment type="similarity">
    <text evidence="1">Belongs to the VTI1 family.</text>
</comment>
<evidence type="ECO:0000313" key="12">
    <source>
        <dbReference type="EMBL" id="GAN04986.1"/>
    </source>
</evidence>
<dbReference type="PANTHER" id="PTHR21230">
    <property type="entry name" value="VESICLE TRANSPORT V-SNARE PROTEIN VTI1-RELATED"/>
    <property type="match status" value="1"/>
</dbReference>
<dbReference type="Gene3D" id="1.20.58.400">
    <property type="entry name" value="t-snare proteins"/>
    <property type="match status" value="1"/>
</dbReference>
<dbReference type="GO" id="GO:0007036">
    <property type="term" value="P:vacuolar calcium ion homeostasis"/>
    <property type="evidence" value="ECO:0007669"/>
    <property type="project" value="EnsemblFungi"/>
</dbReference>
<feature type="transmembrane region" description="Helical" evidence="10">
    <location>
        <begin position="212"/>
        <end position="231"/>
    </location>
</feature>
<dbReference type="SUPFAM" id="SSF58038">
    <property type="entry name" value="SNARE fusion complex"/>
    <property type="match status" value="1"/>
</dbReference>
<dbReference type="GO" id="GO:0000139">
    <property type="term" value="C:Golgi membrane"/>
    <property type="evidence" value="ECO:0007669"/>
    <property type="project" value="EnsemblFungi"/>
</dbReference>
<sequence>MASSAGGSELFSSYEQDFTSITDSIKQKIEQQIPNQKGEERKAIVRAVEREIDEADEILGQMEMEILNIPTPSRTRLQAKLRLYKSEAEKLKRDLRRTTAIVPKNSDRDELLGGFGSGENDDGNDFDASTMDQRQRLLSGTERLGQSSRRLEDSHRLALETEGIGINILSTLKGQRETMVRARDTLAEADSHIDKASKTLKGMARRMATNKLITAAIILILIVLIVLVIWSKLF</sequence>
<dbReference type="Proteomes" id="UP000053815">
    <property type="component" value="Unassembled WGS sequence"/>
</dbReference>
<evidence type="ECO:0000256" key="1">
    <source>
        <dbReference type="ARBA" id="ARBA00006108"/>
    </source>
</evidence>
<accession>A0A0C9M5S4</accession>
<dbReference type="Gene3D" id="1.20.5.110">
    <property type="match status" value="1"/>
</dbReference>
<dbReference type="Pfam" id="PF12352">
    <property type="entry name" value="V-SNARE_C"/>
    <property type="match status" value="1"/>
</dbReference>
<name>A0A0C9M5S4_9FUNG</name>
<evidence type="ECO:0000256" key="3">
    <source>
        <dbReference type="ARBA" id="ARBA00022692"/>
    </source>
</evidence>
<dbReference type="GO" id="GO:0005484">
    <property type="term" value="F:SNAP receptor activity"/>
    <property type="evidence" value="ECO:0007669"/>
    <property type="project" value="EnsemblFungi"/>
</dbReference>
<dbReference type="GO" id="GO:0005789">
    <property type="term" value="C:endoplasmic reticulum membrane"/>
    <property type="evidence" value="ECO:0007669"/>
    <property type="project" value="TreeGrafter"/>
</dbReference>
<keyword evidence="4" id="KW-0653">Protein transport</keyword>
<dbReference type="GO" id="GO:0006896">
    <property type="term" value="P:Golgi to vacuole transport"/>
    <property type="evidence" value="ECO:0007669"/>
    <property type="project" value="EnsemblFungi"/>
</dbReference>
<keyword evidence="7 10" id="KW-0472">Membrane</keyword>
<dbReference type="PIRSF" id="PIRSF028865">
    <property type="entry name" value="Membrin-2"/>
    <property type="match status" value="1"/>
</dbReference>
<dbReference type="STRING" id="91626.A0A0C9M5S4"/>
<dbReference type="GO" id="GO:0006886">
    <property type="term" value="P:intracellular protein transport"/>
    <property type="evidence" value="ECO:0007669"/>
    <property type="project" value="InterPro"/>
</dbReference>
<dbReference type="InterPro" id="IPR038407">
    <property type="entry name" value="v-SNARE_N_sf"/>
</dbReference>
<dbReference type="GO" id="GO:0048280">
    <property type="term" value="P:vesicle fusion with Golgi apparatus"/>
    <property type="evidence" value="ECO:0007669"/>
    <property type="project" value="TreeGrafter"/>
</dbReference>
<dbReference type="PANTHER" id="PTHR21230:SF26">
    <property type="entry name" value="VESICLE TRANSPORT THROUGH INTERACTION WITH T-SNARES HOMOLOG 1A"/>
    <property type="match status" value="1"/>
</dbReference>
<keyword evidence="5 10" id="KW-1133">Transmembrane helix</keyword>
<dbReference type="GO" id="GO:0042147">
    <property type="term" value="P:retrograde transport, endosome to Golgi"/>
    <property type="evidence" value="ECO:0007669"/>
    <property type="project" value="TreeGrafter"/>
</dbReference>
<dbReference type="GO" id="GO:0012507">
    <property type="term" value="C:ER to Golgi transport vesicle membrane"/>
    <property type="evidence" value="ECO:0007669"/>
    <property type="project" value="TreeGrafter"/>
</dbReference>
<evidence type="ECO:0000313" key="13">
    <source>
        <dbReference type="Proteomes" id="UP000053815"/>
    </source>
</evidence>
<evidence type="ECO:0000256" key="6">
    <source>
        <dbReference type="ARBA" id="ARBA00023054"/>
    </source>
</evidence>
<dbReference type="SUPFAM" id="SSF47661">
    <property type="entry name" value="t-snare proteins"/>
    <property type="match status" value="1"/>
</dbReference>
<dbReference type="GO" id="GO:0042144">
    <property type="term" value="P:vacuole fusion, non-autophagic"/>
    <property type="evidence" value="ECO:0007669"/>
    <property type="project" value="EnsemblFungi"/>
</dbReference>
<keyword evidence="13" id="KW-1185">Reference proteome</keyword>
<gene>
    <name evidence="12" type="ORF">MAM1_0079c04454</name>
</gene>
<keyword evidence="3 10" id="KW-0812">Transmembrane</keyword>
<dbReference type="GO" id="GO:0016236">
    <property type="term" value="P:macroautophagy"/>
    <property type="evidence" value="ECO:0007669"/>
    <property type="project" value="EnsemblFungi"/>
</dbReference>
<evidence type="ECO:0000256" key="4">
    <source>
        <dbReference type="ARBA" id="ARBA00022927"/>
    </source>
</evidence>
<dbReference type="InterPro" id="IPR007705">
    <property type="entry name" value="Vesicle_trsprt_v-SNARE_N"/>
</dbReference>
<dbReference type="SMART" id="SM00397">
    <property type="entry name" value="t_SNARE"/>
    <property type="match status" value="1"/>
</dbReference>
<evidence type="ECO:0000256" key="10">
    <source>
        <dbReference type="SAM" id="Phobius"/>
    </source>
</evidence>
<dbReference type="Pfam" id="PF05008">
    <property type="entry name" value="V-SNARE"/>
    <property type="match status" value="1"/>
</dbReference>
<feature type="coiled-coil region" evidence="9">
    <location>
        <begin position="45"/>
        <end position="101"/>
    </location>
</feature>
<feature type="domain" description="T-SNARE coiled-coil homology" evidence="11">
    <location>
        <begin position="136"/>
        <end position="203"/>
    </location>
</feature>
<dbReference type="GO" id="GO:0031902">
    <property type="term" value="C:late endosome membrane"/>
    <property type="evidence" value="ECO:0007669"/>
    <property type="project" value="TreeGrafter"/>
</dbReference>
<dbReference type="InterPro" id="IPR027027">
    <property type="entry name" value="GOSR2/Membrin/Bos1"/>
</dbReference>
<dbReference type="GO" id="GO:0031201">
    <property type="term" value="C:SNARE complex"/>
    <property type="evidence" value="ECO:0007669"/>
    <property type="project" value="EnsemblFungi"/>
</dbReference>
<reference evidence="12" key="1">
    <citation type="submission" date="2014-09" db="EMBL/GenBank/DDBJ databases">
        <title>Draft genome sequence of an oleaginous Mucoromycotina fungus Mucor ambiguus NBRC6742.</title>
        <authorList>
            <person name="Takeda I."/>
            <person name="Yamane N."/>
            <person name="Morita T."/>
            <person name="Tamano K."/>
            <person name="Machida M."/>
            <person name="Baker S."/>
            <person name="Koike H."/>
        </authorList>
    </citation>
    <scope>NUCLEOTIDE SEQUENCE</scope>
    <source>
        <strain evidence="12">NBRC 6742</strain>
    </source>
</reference>
<dbReference type="GO" id="GO:0005829">
    <property type="term" value="C:cytosol"/>
    <property type="evidence" value="ECO:0007669"/>
    <property type="project" value="GOC"/>
</dbReference>
<evidence type="ECO:0000256" key="9">
    <source>
        <dbReference type="SAM" id="Coils"/>
    </source>
</evidence>
<keyword evidence="6 9" id="KW-0175">Coiled coil</keyword>
<dbReference type="GO" id="GO:0006891">
    <property type="term" value="P:intra-Golgi vesicle-mediated transport"/>
    <property type="evidence" value="ECO:0007669"/>
    <property type="project" value="EnsemblFungi"/>
</dbReference>
<dbReference type="FunFam" id="1.20.5.110:FF:000002">
    <property type="entry name" value="Vesicle transport through interaction with t-SNAREsB"/>
    <property type="match status" value="1"/>
</dbReference>